<dbReference type="AlphaFoldDB" id="A0A2P2DIX8"/>
<evidence type="ECO:0000313" key="1">
    <source>
        <dbReference type="EMBL" id="GBF44530.1"/>
    </source>
</evidence>
<gene>
    <name evidence="1" type="ORF">LPTSP2_38330</name>
</gene>
<comment type="caution">
    <text evidence="1">The sequence shown here is derived from an EMBL/GenBank/DDBJ whole genome shotgun (WGS) entry which is preliminary data.</text>
</comment>
<dbReference type="Pfam" id="PF08843">
    <property type="entry name" value="AbiEii"/>
    <property type="match status" value="1"/>
</dbReference>
<proteinExistence type="predicted"/>
<sequence>MHVLYSLSESGFQFSMKGGTSLSKGFKIIDRFSEDIDLLIKDKDFESRSSQENKTEKAILKRKNFFENIKEKLKVPGSVGKELNYSDDSCRNAEIPITYPTHFHVSGIKEHILLEIGFDDVEPSRKITISSWVFDYISSKGNVGGYIDNRAIDVNCYLPQYTFVEKLQAISTKFRQMIAGVEIKNFARHYYDMYKLLNNAEVQAFVGSEEYRRHKLKRFRKDDETDLTKNEAFILSNSAHRQEVENRYKNTEALYYRDYPTLDEILASIKSFLPKL</sequence>
<keyword evidence="2" id="KW-1185">Reference proteome</keyword>
<name>A0A2P2DIX8_9LEPT</name>
<dbReference type="Gene3D" id="3.10.450.620">
    <property type="entry name" value="JHP933, nucleotidyltransferase-like core domain"/>
    <property type="match status" value="1"/>
</dbReference>
<dbReference type="Proteomes" id="UP000245206">
    <property type="component" value="Unassembled WGS sequence"/>
</dbReference>
<evidence type="ECO:0000313" key="2">
    <source>
        <dbReference type="Proteomes" id="UP000245206"/>
    </source>
</evidence>
<organism evidence="1 2">
    <name type="scientific">Leptospira ellinghausenii</name>
    <dbReference type="NCBI Taxonomy" id="1917822"/>
    <lineage>
        <taxon>Bacteria</taxon>
        <taxon>Pseudomonadati</taxon>
        <taxon>Spirochaetota</taxon>
        <taxon>Spirochaetia</taxon>
        <taxon>Leptospirales</taxon>
        <taxon>Leptospiraceae</taxon>
        <taxon>Leptospira</taxon>
    </lineage>
</organism>
<keyword evidence="1" id="KW-0808">Transferase</keyword>
<accession>A0A2P2DIX8</accession>
<dbReference type="EMBL" id="BFAZ01000014">
    <property type="protein sequence ID" value="GBF44530.1"/>
    <property type="molecule type" value="Genomic_DNA"/>
</dbReference>
<reference evidence="2" key="1">
    <citation type="journal article" date="2019" name="Microbiol. Immunol.">
        <title>Molecular and phenotypic characterization of Leptospira johnsonii sp. nov., Leptospira ellinghausenii sp. nov. and Leptospira ryugenii sp. nov. isolated from soil and water in Japan.</title>
        <authorList>
            <person name="Masuzawa T."/>
            <person name="Saito M."/>
            <person name="Nakao R."/>
            <person name="Nikaido Y."/>
            <person name="Matsumoto M."/>
            <person name="Ogawa M."/>
            <person name="Yokoyama M."/>
            <person name="Hidaka Y."/>
            <person name="Tomita J."/>
            <person name="Sakakibara K."/>
            <person name="Suzuki K."/>
            <person name="Yasuda S."/>
            <person name="Sato H."/>
            <person name="Yamaguchi M."/>
            <person name="Yoshida S.I."/>
            <person name="Koizumi N."/>
            <person name="Kawamura Y."/>
        </authorList>
    </citation>
    <scope>NUCLEOTIDE SEQUENCE [LARGE SCALE GENOMIC DNA]</scope>
    <source>
        <strain evidence="2">E18</strain>
    </source>
</reference>
<dbReference type="InterPro" id="IPR014942">
    <property type="entry name" value="AbiEii"/>
</dbReference>
<dbReference type="GO" id="GO:0016740">
    <property type="term" value="F:transferase activity"/>
    <property type="evidence" value="ECO:0007669"/>
    <property type="project" value="UniProtKB-KW"/>
</dbReference>
<protein>
    <submittedName>
        <fullName evidence="1">Nucleotidyl transferase</fullName>
    </submittedName>
</protein>